<feature type="region of interest" description="Disordered" evidence="1">
    <location>
        <begin position="351"/>
        <end position="375"/>
    </location>
</feature>
<name>A0AA91EHQ1_9GAMM</name>
<dbReference type="Proteomes" id="UP000078431">
    <property type="component" value="Unassembled WGS sequence"/>
</dbReference>
<reference evidence="3 4" key="1">
    <citation type="submission" date="2016-04" db="EMBL/GenBank/DDBJ databases">
        <title>ATOL: Assembling a taxonomically balanced genome-scale reconstruction of the evolutionary history of the Enterobacteriaceae.</title>
        <authorList>
            <person name="Plunkett G.III."/>
            <person name="Neeno-Eckwall E.C."/>
            <person name="Glasner J.D."/>
            <person name="Perna N.T."/>
        </authorList>
    </citation>
    <scope>NUCLEOTIDE SEQUENCE [LARGE SCALE GENOMIC DNA]</scope>
    <source>
        <strain evidence="3 4">ATCC 12841</strain>
    </source>
</reference>
<evidence type="ECO:0000313" key="4">
    <source>
        <dbReference type="Proteomes" id="UP000078431"/>
    </source>
</evidence>
<keyword evidence="4" id="KW-1185">Reference proteome</keyword>
<feature type="compositionally biased region" description="Basic and acidic residues" evidence="1">
    <location>
        <begin position="351"/>
        <end position="360"/>
    </location>
</feature>
<feature type="domain" description="Bacteriophage tail tape measure C-terminal" evidence="2">
    <location>
        <begin position="420"/>
        <end position="494"/>
    </location>
</feature>
<evidence type="ECO:0000313" key="3">
    <source>
        <dbReference type="EMBL" id="OAT58452.1"/>
    </source>
</evidence>
<feature type="compositionally biased region" description="Polar residues" evidence="1">
    <location>
        <begin position="132"/>
        <end position="142"/>
    </location>
</feature>
<dbReference type="Pfam" id="PF09718">
    <property type="entry name" value="Tape_meas_lam_C"/>
    <property type="match status" value="1"/>
</dbReference>
<sequence>MKEDPLRAAQDLDKQLHFLTATQLEQISSLSEQGRATEAASVAMDAYSNTLRVRSAEIKHNLGTIETAWNSIKGAASDAWDSMLNIGRESSLNERVESTRRQLEIAEKNLRDAERQKPVDTTGYGFGRESSALGSQQAGRQLSEQKNRVEALRKSLKELSEQSYSEAYAAGIKKQNQDEEEAQKQRFDADQKWKREYENAQEKHQRTILQIKNSSASEATKSEALIRENARFKEEQDRKTKKPKAVKAITDDAATKELAASQQRLAVLRGQSSITDKMTQQESRLLEFNQQIADLKNKSILTADQKSLLSRESEIRASLQLEANIAKENAQRDKAVKAMKTMSDYAKEIEERNKQAEKSFGKTTKGTQREAQESQLNKTYNKSLDGITDAAQLEKIAAEYVRARDKLHEGFRDEDARESDWISGLNLGINQFAENSLNVFQATAQIGQTTMQSLSDMATDLASTGKANIKEFGTSILKMILQVINQLLVAYAIQSALGWMSGGASFSSTGLNDGTKGIPMPPKFDAGGYTGDGGKYEPKGIVHGGEFVFTKESTSRIGTDNLYALMRGYANGGLVGGASTGRAPMLGLQGGGSTSGPIIQTSVVVNSEGGQQQQGGNSDVLGKAYQQVIDTSVRDGISKALRPGGLIWMAQNKR</sequence>
<feature type="region of interest" description="Disordered" evidence="1">
    <location>
        <begin position="118"/>
        <end position="149"/>
    </location>
</feature>
<protein>
    <submittedName>
        <fullName evidence="3">Phage tail length tape-measure protein</fullName>
    </submittedName>
</protein>
<organism evidence="3 4">
    <name type="scientific">Obesumbacterium proteus ATCC 12841</name>
    <dbReference type="NCBI Taxonomy" id="1354268"/>
    <lineage>
        <taxon>Bacteria</taxon>
        <taxon>Pseudomonadati</taxon>
        <taxon>Pseudomonadota</taxon>
        <taxon>Gammaproteobacteria</taxon>
        <taxon>Enterobacterales</taxon>
        <taxon>Hafniaceae</taxon>
        <taxon>Obesumbacterium</taxon>
    </lineage>
</organism>
<dbReference type="AlphaFoldDB" id="A0AA91EHQ1"/>
<feature type="region of interest" description="Disordered" evidence="1">
    <location>
        <begin position="170"/>
        <end position="189"/>
    </location>
</feature>
<gene>
    <name evidence="3" type="ORF">M993_02822</name>
</gene>
<evidence type="ECO:0000256" key="1">
    <source>
        <dbReference type="SAM" id="MobiDB-lite"/>
    </source>
</evidence>
<dbReference type="Pfam" id="PF24622">
    <property type="entry name" value="TMP_4"/>
    <property type="match status" value="1"/>
</dbReference>
<dbReference type="EMBL" id="LXEX01000040">
    <property type="protein sequence ID" value="OAT58452.1"/>
    <property type="molecule type" value="Genomic_DNA"/>
</dbReference>
<accession>A0AA91EHQ1</accession>
<dbReference type="NCBIfam" id="TIGR01541">
    <property type="entry name" value="tape_meas_lam_C"/>
    <property type="match status" value="1"/>
</dbReference>
<comment type="caution">
    <text evidence="3">The sequence shown here is derived from an EMBL/GenBank/DDBJ whole genome shotgun (WGS) entry which is preliminary data.</text>
</comment>
<evidence type="ECO:0000259" key="2">
    <source>
        <dbReference type="Pfam" id="PF09718"/>
    </source>
</evidence>
<proteinExistence type="predicted"/>
<dbReference type="InterPro" id="IPR006431">
    <property type="entry name" value="Phage_tape_meas_C"/>
</dbReference>